<feature type="transmembrane region" description="Helical" evidence="8">
    <location>
        <begin position="195"/>
        <end position="228"/>
    </location>
</feature>
<dbReference type="GO" id="GO:0005886">
    <property type="term" value="C:plasma membrane"/>
    <property type="evidence" value="ECO:0007669"/>
    <property type="project" value="UniProtKB-SubCell"/>
</dbReference>
<keyword evidence="4 8" id="KW-1133">Transmembrane helix</keyword>
<feature type="transmembrane region" description="Helical" evidence="8">
    <location>
        <begin position="20"/>
        <end position="44"/>
    </location>
</feature>
<sequence>MFMYLPYLNNSVIWTIPTIQISYEIVLSFCVNGIAMVIILIYGFTQQSAVLVLNQFIKWNIELTNKLPDLQQLHQLQSGKSQQILITVLQIIICIVLVISEFLVGDDPQIYLLPLGFPGFIIECFIIQYSLIVIVLKKKYYDLNEILLSIGNSTNKSQNNIIFVTAEPCNQKLIDDFIFVRNSLRLLDDISRDLIGFFSLPALLAIMLTSVQLIYHFYFFFILFLVPPPQNIWYSRYVNSFMWVIKDVYPTAILTFIITQTVTEVCMNLSREQVGLFTRSWHHSQHTWEFNMNVTVALPAAFILGSCTIQYALLLNTIKNRLYSLNESIVLLVNCISDNRQINVMDIEDFNSTLKTFRMIKIWQSILKFINNLYYLNTILFESKESESISLCNGYLWTIECLFPLIILVKSVTEITREMERTRIIVNKVVPTNISCRRMRYELEDFSIQLLHRKVSFSACGLFLLDGTLLTSTKRTAEIVHKVMAAHSTPIGSTKYELEQFSIELLHRNTLFTAREFFSINGGLLQSIIGTTITYMIIVMQYKQNELTS</sequence>
<keyword evidence="2 8" id="KW-1003">Cell membrane</keyword>
<feature type="transmembrane region" description="Helical" evidence="8">
    <location>
        <begin position="290"/>
        <end position="313"/>
    </location>
</feature>
<proteinExistence type="inferred from homology"/>
<dbReference type="GO" id="GO:0007635">
    <property type="term" value="P:chemosensory behavior"/>
    <property type="evidence" value="ECO:0007669"/>
    <property type="project" value="TreeGrafter"/>
</dbReference>
<evidence type="ECO:0000256" key="8">
    <source>
        <dbReference type="RuleBase" id="RU363108"/>
    </source>
</evidence>
<evidence type="ECO:0000256" key="7">
    <source>
        <dbReference type="ARBA" id="ARBA00023224"/>
    </source>
</evidence>
<keyword evidence="10" id="KW-1185">Reference proteome</keyword>
<organism evidence="9 10">
    <name type="scientific">Microctonus aethiopoides</name>
    <dbReference type="NCBI Taxonomy" id="144406"/>
    <lineage>
        <taxon>Eukaryota</taxon>
        <taxon>Metazoa</taxon>
        <taxon>Ecdysozoa</taxon>
        <taxon>Arthropoda</taxon>
        <taxon>Hexapoda</taxon>
        <taxon>Insecta</taxon>
        <taxon>Pterygota</taxon>
        <taxon>Neoptera</taxon>
        <taxon>Endopterygota</taxon>
        <taxon>Hymenoptera</taxon>
        <taxon>Apocrita</taxon>
        <taxon>Ichneumonoidea</taxon>
        <taxon>Braconidae</taxon>
        <taxon>Euphorinae</taxon>
        <taxon>Microctonus</taxon>
    </lineage>
</organism>
<name>A0AA39KTL1_9HYME</name>
<dbReference type="GO" id="GO:0043025">
    <property type="term" value="C:neuronal cell body"/>
    <property type="evidence" value="ECO:0007669"/>
    <property type="project" value="TreeGrafter"/>
</dbReference>
<dbReference type="PANTHER" id="PTHR21143:SF104">
    <property type="entry name" value="GUSTATORY RECEPTOR 8A-RELATED"/>
    <property type="match status" value="1"/>
</dbReference>
<keyword evidence="5 8" id="KW-0472">Membrane</keyword>
<dbReference type="GO" id="GO:0030424">
    <property type="term" value="C:axon"/>
    <property type="evidence" value="ECO:0007669"/>
    <property type="project" value="TreeGrafter"/>
</dbReference>
<dbReference type="EMBL" id="JAQQBS010000002">
    <property type="protein sequence ID" value="KAK0173247.1"/>
    <property type="molecule type" value="Genomic_DNA"/>
</dbReference>
<comment type="similarity">
    <text evidence="8">Belongs to the insect chemoreceptor superfamily. Gustatory receptor (GR) family.</text>
</comment>
<reference evidence="9" key="2">
    <citation type="submission" date="2023-03" db="EMBL/GenBank/DDBJ databases">
        <authorList>
            <person name="Inwood S.N."/>
            <person name="Skelly J.G."/>
            <person name="Guhlin J."/>
            <person name="Harrop T.W.R."/>
            <person name="Goldson S.G."/>
            <person name="Dearden P.K."/>
        </authorList>
    </citation>
    <scope>NUCLEOTIDE SEQUENCE</scope>
    <source>
        <strain evidence="9">Irish</strain>
        <tissue evidence="9">Whole body</tissue>
    </source>
</reference>
<evidence type="ECO:0000256" key="1">
    <source>
        <dbReference type="ARBA" id="ARBA00004651"/>
    </source>
</evidence>
<evidence type="ECO:0000256" key="6">
    <source>
        <dbReference type="ARBA" id="ARBA00023170"/>
    </source>
</evidence>
<keyword evidence="3 8" id="KW-0812">Transmembrane</keyword>
<evidence type="ECO:0000256" key="2">
    <source>
        <dbReference type="ARBA" id="ARBA00022475"/>
    </source>
</evidence>
<accession>A0AA39KTL1</accession>
<evidence type="ECO:0000313" key="9">
    <source>
        <dbReference type="EMBL" id="KAK0173247.1"/>
    </source>
</evidence>
<dbReference type="InterPro" id="IPR013604">
    <property type="entry name" value="7TM_chemorcpt"/>
</dbReference>
<feature type="transmembrane region" description="Helical" evidence="8">
    <location>
        <begin position="84"/>
        <end position="104"/>
    </location>
</feature>
<evidence type="ECO:0000256" key="4">
    <source>
        <dbReference type="ARBA" id="ARBA00022989"/>
    </source>
</evidence>
<feature type="transmembrane region" description="Helical" evidence="8">
    <location>
        <begin position="248"/>
        <end position="269"/>
    </location>
</feature>
<dbReference type="GO" id="GO:0008049">
    <property type="term" value="P:male courtship behavior"/>
    <property type="evidence" value="ECO:0007669"/>
    <property type="project" value="TreeGrafter"/>
</dbReference>
<dbReference type="Pfam" id="PF08395">
    <property type="entry name" value="7tm_7"/>
    <property type="match status" value="2"/>
</dbReference>
<feature type="transmembrane region" description="Helical" evidence="8">
    <location>
        <begin position="110"/>
        <end position="136"/>
    </location>
</feature>
<evidence type="ECO:0000313" key="10">
    <source>
        <dbReference type="Proteomes" id="UP001168990"/>
    </source>
</evidence>
<comment type="subcellular location">
    <subcellularLocation>
        <location evidence="1 8">Cell membrane</location>
        <topology evidence="1 8">Multi-pass membrane protein</topology>
    </subcellularLocation>
</comment>
<dbReference type="PANTHER" id="PTHR21143">
    <property type="entry name" value="INVERTEBRATE GUSTATORY RECEPTOR"/>
    <property type="match status" value="1"/>
</dbReference>
<comment type="caution">
    <text evidence="8">Lacks conserved residue(s) required for the propagation of feature annotation.</text>
</comment>
<gene>
    <name evidence="9" type="ORF">PV328_006475</name>
</gene>
<keyword evidence="6 8" id="KW-0675">Receptor</keyword>
<dbReference type="AlphaFoldDB" id="A0AA39KTL1"/>
<comment type="caution">
    <text evidence="9">The sequence shown here is derived from an EMBL/GenBank/DDBJ whole genome shotgun (WGS) entry which is preliminary data.</text>
</comment>
<protein>
    <recommendedName>
        <fullName evidence="8">Gustatory receptor</fullName>
    </recommendedName>
</protein>
<dbReference type="Proteomes" id="UP001168990">
    <property type="component" value="Unassembled WGS sequence"/>
</dbReference>
<dbReference type="GO" id="GO:0030425">
    <property type="term" value="C:dendrite"/>
    <property type="evidence" value="ECO:0007669"/>
    <property type="project" value="TreeGrafter"/>
</dbReference>
<dbReference type="GO" id="GO:0050909">
    <property type="term" value="P:sensory perception of taste"/>
    <property type="evidence" value="ECO:0007669"/>
    <property type="project" value="InterPro"/>
</dbReference>
<comment type="function">
    <text evidence="8">Gustatory receptor which mediates acceptance or avoidance behavior, depending on its substrates.</text>
</comment>
<evidence type="ECO:0000256" key="5">
    <source>
        <dbReference type="ARBA" id="ARBA00023136"/>
    </source>
</evidence>
<reference evidence="9" key="1">
    <citation type="journal article" date="2023" name="bioRxiv">
        <title>Scaffold-level genome assemblies of two parasitoid biocontrol wasps reveal the parthenogenesis mechanism and an associated novel virus.</title>
        <authorList>
            <person name="Inwood S."/>
            <person name="Skelly J."/>
            <person name="Guhlin J."/>
            <person name="Harrop T."/>
            <person name="Goldson S."/>
            <person name="Dearden P."/>
        </authorList>
    </citation>
    <scope>NUCLEOTIDE SEQUENCE</scope>
    <source>
        <strain evidence="9">Irish</strain>
        <tissue evidence="9">Whole body</tissue>
    </source>
</reference>
<evidence type="ECO:0000256" key="3">
    <source>
        <dbReference type="ARBA" id="ARBA00022692"/>
    </source>
</evidence>
<keyword evidence="7 8" id="KW-0807">Transducer</keyword>
<dbReference type="GO" id="GO:0007165">
    <property type="term" value="P:signal transduction"/>
    <property type="evidence" value="ECO:0007669"/>
    <property type="project" value="UniProtKB-KW"/>
</dbReference>